<sequence length="138" mass="15444">MTPKASRGLSSSGNHLHSHRCPYNPSRSSSSRSNSSIGSSGMPLLPNRQCKGTRGMPLLPSREYNITRDRPLVTTSSTMPITILFSGGLFLRQQHFRTINSRGRSMLTTQPGWPQGQANDSLHLYRELRWHHNGHPII</sequence>
<reference evidence="2 3" key="1">
    <citation type="submission" date="2024-05" db="EMBL/GenBank/DDBJ databases">
        <authorList>
            <person name="Wallberg A."/>
        </authorList>
    </citation>
    <scope>NUCLEOTIDE SEQUENCE [LARGE SCALE GENOMIC DNA]</scope>
</reference>
<proteinExistence type="predicted"/>
<feature type="region of interest" description="Disordered" evidence="1">
    <location>
        <begin position="1"/>
        <end position="59"/>
    </location>
</feature>
<feature type="compositionally biased region" description="Low complexity" evidence="1">
    <location>
        <begin position="1"/>
        <end position="15"/>
    </location>
</feature>
<dbReference type="Proteomes" id="UP001497623">
    <property type="component" value="Unassembled WGS sequence"/>
</dbReference>
<gene>
    <name evidence="2" type="ORF">MNOR_LOCUS13312</name>
</gene>
<dbReference type="AlphaFoldDB" id="A0AAV2QJ84"/>
<keyword evidence="3" id="KW-1185">Reference proteome</keyword>
<evidence type="ECO:0000313" key="2">
    <source>
        <dbReference type="EMBL" id="CAL4087805.1"/>
    </source>
</evidence>
<accession>A0AAV2QJ84</accession>
<name>A0AAV2QJ84_MEGNR</name>
<evidence type="ECO:0000256" key="1">
    <source>
        <dbReference type="SAM" id="MobiDB-lite"/>
    </source>
</evidence>
<comment type="caution">
    <text evidence="2">The sequence shown here is derived from an EMBL/GenBank/DDBJ whole genome shotgun (WGS) entry which is preliminary data.</text>
</comment>
<dbReference type="EMBL" id="CAXKWB010007580">
    <property type="protein sequence ID" value="CAL4087805.1"/>
    <property type="molecule type" value="Genomic_DNA"/>
</dbReference>
<organism evidence="2 3">
    <name type="scientific">Meganyctiphanes norvegica</name>
    <name type="common">Northern krill</name>
    <name type="synonym">Thysanopoda norvegica</name>
    <dbReference type="NCBI Taxonomy" id="48144"/>
    <lineage>
        <taxon>Eukaryota</taxon>
        <taxon>Metazoa</taxon>
        <taxon>Ecdysozoa</taxon>
        <taxon>Arthropoda</taxon>
        <taxon>Crustacea</taxon>
        <taxon>Multicrustacea</taxon>
        <taxon>Malacostraca</taxon>
        <taxon>Eumalacostraca</taxon>
        <taxon>Eucarida</taxon>
        <taxon>Euphausiacea</taxon>
        <taxon>Euphausiidae</taxon>
        <taxon>Meganyctiphanes</taxon>
    </lineage>
</organism>
<evidence type="ECO:0000313" key="3">
    <source>
        <dbReference type="Proteomes" id="UP001497623"/>
    </source>
</evidence>
<protein>
    <submittedName>
        <fullName evidence="2">Uncharacterized protein</fullName>
    </submittedName>
</protein>
<feature type="compositionally biased region" description="Low complexity" evidence="1">
    <location>
        <begin position="26"/>
        <end position="41"/>
    </location>
</feature>